<accession>Q4BYJ1</accession>
<evidence type="ECO:0000313" key="3">
    <source>
        <dbReference type="Proteomes" id="UP000003922"/>
    </source>
</evidence>
<feature type="domain" description="Peptidase C-terminal archaeal/bacterial" evidence="1">
    <location>
        <begin position="66"/>
        <end position="131"/>
    </location>
</feature>
<dbReference type="RefSeq" id="WP_007307275.1">
    <property type="nucleotide sequence ID" value="NZ_AADV02000101.1"/>
</dbReference>
<evidence type="ECO:0000259" key="1">
    <source>
        <dbReference type="Pfam" id="PF04151"/>
    </source>
</evidence>
<dbReference type="KEGG" id="cwa:CwatDRAFT_1704"/>
<name>Q4BYJ1_CROWT</name>
<reference evidence="2" key="1">
    <citation type="submission" date="2004-02" db="EMBL/GenBank/DDBJ databases">
        <authorList>
            <consortium name="DOE Joint Genome Institute"/>
        </authorList>
    </citation>
    <scope>NUCLEOTIDE SEQUENCE [LARGE SCALE GENOMIC DNA]</scope>
    <source>
        <strain evidence="2">WH 8501</strain>
    </source>
</reference>
<protein>
    <submittedName>
        <fullName evidence="2">Peptidase, archaeal and bacterial C-terminal</fullName>
    </submittedName>
</protein>
<dbReference type="Pfam" id="PF04151">
    <property type="entry name" value="PPC"/>
    <property type="match status" value="1"/>
</dbReference>
<comment type="caution">
    <text evidence="2">The sequence shown here is derived from an EMBL/GenBank/DDBJ whole genome shotgun (WGS) entry which is preliminary data.</text>
</comment>
<dbReference type="InterPro" id="IPR007280">
    <property type="entry name" value="Peptidase_C_arc/bac"/>
</dbReference>
<proteinExistence type="predicted"/>
<dbReference type="EMBL" id="AADV02000101">
    <property type="protein sequence ID" value="EAM48977.1"/>
    <property type="molecule type" value="Genomic_DNA"/>
</dbReference>
<dbReference type="OrthoDB" id="512410at2"/>
<dbReference type="Gene3D" id="2.60.120.380">
    <property type="match status" value="1"/>
</dbReference>
<dbReference type="Proteomes" id="UP000003922">
    <property type="component" value="Unassembled WGS sequence"/>
</dbReference>
<gene>
    <name evidence="2" type="ORF">CwatDRAFT_1704</name>
</gene>
<reference evidence="2" key="2">
    <citation type="submission" date="2005-06" db="EMBL/GenBank/DDBJ databases">
        <title>Sequencing of the draft genome and assembly of Crocosphaera watsonii WH 8501.</title>
        <authorList>
            <consortium name="US DOE Joint Genome Institute (JGI-PGF)"/>
            <person name="Copeland A."/>
            <person name="Lucas S."/>
            <person name="Lapidus A."/>
            <person name="Barry K."/>
            <person name="Detter C."/>
            <person name="Glavina T."/>
            <person name="Hammon N."/>
            <person name="Israni S."/>
            <person name="Pitluck S."/>
            <person name="Richardson P."/>
        </authorList>
    </citation>
    <scope>NUCLEOTIDE SEQUENCE [LARGE SCALE GENOMIC DNA]</scope>
    <source>
        <strain evidence="2">WH 8501</strain>
    </source>
</reference>
<evidence type="ECO:0000313" key="2">
    <source>
        <dbReference type="EMBL" id="EAM48977.1"/>
    </source>
</evidence>
<reference evidence="2" key="3">
    <citation type="submission" date="2016-12" db="EMBL/GenBank/DDBJ databases">
        <title>Annotation of the draft genome assembly of Crocosphaera watsonii WH 8501.</title>
        <authorList>
            <consortium name="US DOE Joint Genome Institute (JGI-ORNL)"/>
            <person name="Larimer F."/>
            <person name="Land M."/>
        </authorList>
    </citation>
    <scope>NUCLEOTIDE SEQUENCE</scope>
    <source>
        <strain evidence="2">WH 8501</strain>
    </source>
</reference>
<keyword evidence="3" id="KW-1185">Reference proteome</keyword>
<sequence length="151" mass="16394">MSYLSGKTFSRSLMIALFSLMLGLTTLPVRGQQRIYSPISIKSDGPISDRLTDQDIPTGEGGFAKDYTIQLQRGDQVAIDLTSDEFDSVVLLLGADGATVAENDDGPDGSTNSLLFSRITETGRYIIRVRAFGETGGGKFRLNVTRLRPVN</sequence>
<dbReference type="AlphaFoldDB" id="Q4BYJ1"/>
<organism evidence="2 3">
    <name type="scientific">Crocosphaera watsonii WH 8501</name>
    <dbReference type="NCBI Taxonomy" id="165597"/>
    <lineage>
        <taxon>Bacteria</taxon>
        <taxon>Bacillati</taxon>
        <taxon>Cyanobacteriota</taxon>
        <taxon>Cyanophyceae</taxon>
        <taxon>Oscillatoriophycideae</taxon>
        <taxon>Chroococcales</taxon>
        <taxon>Aphanothecaceae</taxon>
        <taxon>Crocosphaera</taxon>
    </lineage>
</organism>